<proteinExistence type="predicted"/>
<keyword evidence="1" id="KW-0472">Membrane</keyword>
<dbReference type="RefSeq" id="WP_028728319.1">
    <property type="nucleotide sequence ID" value="NZ_AUAE01000029.1"/>
</dbReference>
<protein>
    <recommendedName>
        <fullName evidence="2">Metallo-beta-lactamase domain-containing protein</fullName>
    </recommendedName>
</protein>
<dbReference type="GO" id="GO:0070290">
    <property type="term" value="F:N-acylphosphatidylethanolamine-specific phospholipase D activity"/>
    <property type="evidence" value="ECO:0007669"/>
    <property type="project" value="InterPro"/>
</dbReference>
<evidence type="ECO:0000313" key="4">
    <source>
        <dbReference type="Proteomes" id="UP000033035"/>
    </source>
</evidence>
<accession>A0A0F5J8Z7</accession>
<dbReference type="PANTHER" id="PTHR15032">
    <property type="entry name" value="N-ACYL-PHOSPHATIDYLETHANOLAMINE-HYDROLYZING PHOSPHOLIPASE D"/>
    <property type="match status" value="1"/>
</dbReference>
<feature type="transmembrane region" description="Helical" evidence="1">
    <location>
        <begin position="12"/>
        <end position="31"/>
    </location>
</feature>
<evidence type="ECO:0000259" key="2">
    <source>
        <dbReference type="Pfam" id="PF12706"/>
    </source>
</evidence>
<dbReference type="PIRSF" id="PIRSF038896">
    <property type="entry name" value="NAPE-PLD"/>
    <property type="match status" value="1"/>
</dbReference>
<dbReference type="AlphaFoldDB" id="A0A0F5J8Z7"/>
<keyword evidence="1" id="KW-0812">Transmembrane</keyword>
<dbReference type="Gene3D" id="3.60.15.10">
    <property type="entry name" value="Ribonuclease Z/Hydroxyacylglutathione hydrolase-like"/>
    <property type="match status" value="1"/>
</dbReference>
<feature type="domain" description="Metallo-beta-lactamase" evidence="2">
    <location>
        <begin position="128"/>
        <end position="322"/>
    </location>
</feature>
<keyword evidence="1" id="KW-1133">Transmembrane helix</keyword>
<dbReference type="GO" id="GO:0008270">
    <property type="term" value="F:zinc ion binding"/>
    <property type="evidence" value="ECO:0007669"/>
    <property type="project" value="InterPro"/>
</dbReference>
<dbReference type="InterPro" id="IPR024884">
    <property type="entry name" value="NAPE-PLD"/>
</dbReference>
<dbReference type="PATRIC" id="fig|1203610.3.peg.3911"/>
<dbReference type="GO" id="GO:0005737">
    <property type="term" value="C:cytoplasm"/>
    <property type="evidence" value="ECO:0007669"/>
    <property type="project" value="TreeGrafter"/>
</dbReference>
<dbReference type="InterPro" id="IPR001279">
    <property type="entry name" value="Metallo-B-lactamas"/>
</dbReference>
<comment type="caution">
    <text evidence="3">The sequence shown here is derived from an EMBL/GenBank/DDBJ whole genome shotgun (WGS) entry which is preliminary data.</text>
</comment>
<keyword evidence="4" id="KW-1185">Reference proteome</keyword>
<dbReference type="EMBL" id="AQHW01000017">
    <property type="protein sequence ID" value="KKB54254.1"/>
    <property type="molecule type" value="Genomic_DNA"/>
</dbReference>
<dbReference type="Pfam" id="PF12706">
    <property type="entry name" value="Lactamase_B_2"/>
    <property type="match status" value="1"/>
</dbReference>
<dbReference type="PANTHER" id="PTHR15032:SF4">
    <property type="entry name" value="N-ACYL-PHOSPHATIDYLETHANOLAMINE-HYDROLYZING PHOSPHOLIPASE D"/>
    <property type="match status" value="1"/>
</dbReference>
<dbReference type="STRING" id="1203610.HMPREF1536_03836"/>
<sequence length="361" mass="41420">MRLIKKTKWRMITGIVIGIIVVLGVVGIAFINQPSFGRLPQGERLERIKRSPQYRDGSFQNQRPTETVTGEGGLLKAMWKFLFSKPERLYPDKPVRAIKTDLKALPKDSDWMVWFGHSSYLLQLSGKRVLVDPVFCMASPVSFVNKPFKGTDIYKPEDMPEIDYLVISHDHWDHLDYQTVVQLKDRVRKVVCPLGVGEHFERWGYDKDNIVELDWQEDALLDKGFTVHCLPARHFSGRGLTPNQTLWASFLIDTPSRKVYMGGDSGYDTHYEEIGRQHPDIDLAILENGQYNEDWQHIHLMPASLGEAARDLKTKRLVTVHHSKYALARHPWDEPLKNEAEAAVRNSLDLIVPEIGQVVEL</sequence>
<name>A0A0F5J8Z7_9BACT</name>
<evidence type="ECO:0000256" key="1">
    <source>
        <dbReference type="SAM" id="Phobius"/>
    </source>
</evidence>
<gene>
    <name evidence="3" type="ORF">HMPREF1536_03836</name>
</gene>
<dbReference type="Proteomes" id="UP000033035">
    <property type="component" value="Unassembled WGS sequence"/>
</dbReference>
<reference evidence="3 4" key="1">
    <citation type="submission" date="2013-04" db="EMBL/GenBank/DDBJ databases">
        <title>The Genome Sequence of Parabacteroides gordonii DSM 23371.</title>
        <authorList>
            <consortium name="The Broad Institute Genomics Platform"/>
            <person name="Earl A."/>
            <person name="Ward D."/>
            <person name="Feldgarden M."/>
            <person name="Gevers D."/>
            <person name="Martens E."/>
            <person name="Sakamoto M."/>
            <person name="Benno Y."/>
            <person name="Suzuki N."/>
            <person name="Matsunaga N."/>
            <person name="Koshihara K."/>
            <person name="Seki M."/>
            <person name="Komiya H."/>
            <person name="Walker B."/>
            <person name="Young S."/>
            <person name="Zeng Q."/>
            <person name="Gargeya S."/>
            <person name="Fitzgerald M."/>
            <person name="Haas B."/>
            <person name="Abouelleil A."/>
            <person name="Allen A.W."/>
            <person name="Alvarado L."/>
            <person name="Arachchi H.M."/>
            <person name="Berlin A.M."/>
            <person name="Chapman S.B."/>
            <person name="Gainer-Dewar J."/>
            <person name="Goldberg J."/>
            <person name="Griggs A."/>
            <person name="Gujja S."/>
            <person name="Hansen M."/>
            <person name="Howarth C."/>
            <person name="Imamovic A."/>
            <person name="Ireland A."/>
            <person name="Larimer J."/>
            <person name="McCowan C."/>
            <person name="Murphy C."/>
            <person name="Pearson M."/>
            <person name="Poon T.W."/>
            <person name="Priest M."/>
            <person name="Roberts A."/>
            <person name="Saif S."/>
            <person name="Shea T."/>
            <person name="Sisk P."/>
            <person name="Sykes S."/>
            <person name="Wortman J."/>
            <person name="Nusbaum C."/>
            <person name="Birren B."/>
        </authorList>
    </citation>
    <scope>NUCLEOTIDE SEQUENCE [LARGE SCALE GENOMIC DNA]</scope>
    <source>
        <strain evidence="3 4">MS-1</strain>
    </source>
</reference>
<dbReference type="InterPro" id="IPR036866">
    <property type="entry name" value="RibonucZ/Hydroxyglut_hydro"/>
</dbReference>
<evidence type="ECO:0000313" key="3">
    <source>
        <dbReference type="EMBL" id="KKB54254.1"/>
    </source>
</evidence>
<organism evidence="3 4">
    <name type="scientific">Parabacteroides gordonii MS-1 = DSM 23371</name>
    <dbReference type="NCBI Taxonomy" id="1203610"/>
    <lineage>
        <taxon>Bacteria</taxon>
        <taxon>Pseudomonadati</taxon>
        <taxon>Bacteroidota</taxon>
        <taxon>Bacteroidia</taxon>
        <taxon>Bacteroidales</taxon>
        <taxon>Tannerellaceae</taxon>
        <taxon>Parabacteroides</taxon>
    </lineage>
</organism>
<dbReference type="HOGENOM" id="CLU_020884_0_2_10"/>
<dbReference type="SUPFAM" id="SSF56281">
    <property type="entry name" value="Metallo-hydrolase/oxidoreductase"/>
    <property type="match status" value="1"/>
</dbReference>